<dbReference type="FunFam" id="3.30.70.1450:FF:000009">
    <property type="entry name" value="SLC13 family permease"/>
    <property type="match status" value="1"/>
</dbReference>
<keyword evidence="4" id="KW-0677">Repeat</keyword>
<dbReference type="InterPro" id="IPR036721">
    <property type="entry name" value="RCK_C_sf"/>
</dbReference>
<dbReference type="EMBL" id="BQKE01000001">
    <property type="protein sequence ID" value="GJM61622.1"/>
    <property type="molecule type" value="Genomic_DNA"/>
</dbReference>
<feature type="transmembrane region" description="Helical" evidence="7">
    <location>
        <begin position="138"/>
        <end position="160"/>
    </location>
</feature>
<dbReference type="InterPro" id="IPR006037">
    <property type="entry name" value="RCK_C"/>
</dbReference>
<dbReference type="InterPro" id="IPR031312">
    <property type="entry name" value="Na/sul_symport_CS"/>
</dbReference>
<evidence type="ECO:0000256" key="1">
    <source>
        <dbReference type="ARBA" id="ARBA00004141"/>
    </source>
</evidence>
<keyword evidence="2" id="KW-0813">Transport</keyword>
<evidence type="ECO:0000313" key="10">
    <source>
        <dbReference type="Proteomes" id="UP001310022"/>
    </source>
</evidence>
<organism evidence="9 10">
    <name type="scientific">Persicobacter diffluens</name>
    <dbReference type="NCBI Taxonomy" id="981"/>
    <lineage>
        <taxon>Bacteria</taxon>
        <taxon>Pseudomonadati</taxon>
        <taxon>Bacteroidota</taxon>
        <taxon>Cytophagia</taxon>
        <taxon>Cytophagales</taxon>
        <taxon>Persicobacteraceae</taxon>
        <taxon>Persicobacter</taxon>
    </lineage>
</organism>
<gene>
    <name evidence="9" type="ORF">PEDI_21740</name>
</gene>
<dbReference type="PANTHER" id="PTHR43652:SF2">
    <property type="entry name" value="BASIC AMINO ACID ANTIPORTER YFCC-RELATED"/>
    <property type="match status" value="1"/>
</dbReference>
<reference evidence="9 10" key="1">
    <citation type="submission" date="2021-12" db="EMBL/GenBank/DDBJ databases">
        <title>Genome sequencing of bacteria with rrn-lacking chromosome and rrn-plasmid.</title>
        <authorList>
            <person name="Anda M."/>
            <person name="Iwasaki W."/>
        </authorList>
    </citation>
    <scope>NUCLEOTIDE SEQUENCE [LARGE SCALE GENOMIC DNA]</scope>
    <source>
        <strain evidence="9 10">NBRC 15940</strain>
    </source>
</reference>
<evidence type="ECO:0000256" key="6">
    <source>
        <dbReference type="ARBA" id="ARBA00023136"/>
    </source>
</evidence>
<feature type="domain" description="RCK C-terminal" evidence="8">
    <location>
        <begin position="208"/>
        <end position="293"/>
    </location>
</feature>
<dbReference type="Pfam" id="PF02080">
    <property type="entry name" value="TrkA_C"/>
    <property type="match status" value="2"/>
</dbReference>
<keyword evidence="10" id="KW-1185">Reference proteome</keyword>
<feature type="transmembrane region" description="Helical" evidence="7">
    <location>
        <begin position="531"/>
        <end position="549"/>
    </location>
</feature>
<feature type="transmembrane region" description="Helical" evidence="7">
    <location>
        <begin position="451"/>
        <end position="469"/>
    </location>
</feature>
<feature type="transmembrane region" description="Helical" evidence="7">
    <location>
        <begin position="54"/>
        <end position="73"/>
    </location>
</feature>
<feature type="transmembrane region" description="Helical" evidence="7">
    <location>
        <begin position="31"/>
        <end position="48"/>
    </location>
</feature>
<dbReference type="GO" id="GO:0006813">
    <property type="term" value="P:potassium ion transport"/>
    <property type="evidence" value="ECO:0007669"/>
    <property type="project" value="InterPro"/>
</dbReference>
<keyword evidence="5 7" id="KW-1133">Transmembrane helix</keyword>
<sequence>MLSEALQPYFVLGVTFLLFTLIYLDKLRASVGFLLGGLVFALTGILNGDDLLAGFSNSSIISVMLLILITAGIRKNFNLVMWLDKMFPANATYKGFLARMMAQVAVVSSFINNTPVVAIMTPYVFNWGRKNGVSPSKLLIPLSFATILGGMLTQIGTSTTLVLQGFLNEAALPGLATFDLLRIGLAVVVVGIVFFLVYGHKLLPDRQGAIAKFQENIREFVVETELSSKSKLVGKTIVEAGLRNLKGVYLVEIIREDKVISPVQPDEIVQGGDHLFFAGDTSSIHDLVLSMEGLRLPKDKYQRENEAVQVIEAVVAKTSPLIGRTVKTSGFRNRYDAAVVAIHRQGERVSGKIGDITLLSGDLLLLYAGRGFSNRVNFFSDLHVVNQVEEFAKPSKQRSWSLVLTALMAIGLAVTGVYPLFLSLMLIFAVMAATSLVTISDIKKSVDIDMFSILAFSLVLGNAMVKTGAGQMLASGLLEVLAPFGPLSIMVGLFIITTLLTSFVTNVGAVSIAFPLALAVAQKMGMDGTPLFLTVAYAASGAFLTPIGYQTNLMVFGPGGYTFSDFIKVGVPITLLYMLVSLAMIYFLYHDQLVPVLAG</sequence>
<dbReference type="Gene3D" id="3.30.70.1450">
    <property type="entry name" value="Regulator of K+ conductance, C-terminal domain"/>
    <property type="match status" value="2"/>
</dbReference>
<keyword evidence="3 7" id="KW-0812">Transmembrane</keyword>
<evidence type="ECO:0000256" key="2">
    <source>
        <dbReference type="ARBA" id="ARBA00022448"/>
    </source>
</evidence>
<feature type="transmembrane region" description="Helical" evidence="7">
    <location>
        <begin position="6"/>
        <end position="24"/>
    </location>
</feature>
<feature type="transmembrane region" description="Helical" evidence="7">
    <location>
        <begin position="180"/>
        <end position="198"/>
    </location>
</feature>
<dbReference type="PROSITE" id="PS51202">
    <property type="entry name" value="RCK_C"/>
    <property type="match status" value="2"/>
</dbReference>
<dbReference type="InterPro" id="IPR004680">
    <property type="entry name" value="Cit_transptr-like_dom"/>
</dbReference>
<evidence type="ECO:0000256" key="4">
    <source>
        <dbReference type="ARBA" id="ARBA00022737"/>
    </source>
</evidence>
<dbReference type="Pfam" id="PF03600">
    <property type="entry name" value="CitMHS"/>
    <property type="match status" value="1"/>
</dbReference>
<evidence type="ECO:0000259" key="8">
    <source>
        <dbReference type="PROSITE" id="PS51202"/>
    </source>
</evidence>
<keyword evidence="6 7" id="KW-0472">Membrane</keyword>
<accession>A0AAN4VZL7</accession>
<comment type="caution">
    <text evidence="9">The sequence shown here is derived from an EMBL/GenBank/DDBJ whole genome shotgun (WGS) entry which is preliminary data.</text>
</comment>
<dbReference type="PROSITE" id="PS01271">
    <property type="entry name" value="NA_SULFATE"/>
    <property type="match status" value="1"/>
</dbReference>
<protein>
    <submittedName>
        <fullName evidence="9">Sodium:sulfate symporter</fullName>
    </submittedName>
</protein>
<dbReference type="SUPFAM" id="SSF116726">
    <property type="entry name" value="TrkA C-terminal domain-like"/>
    <property type="match status" value="2"/>
</dbReference>
<feature type="domain" description="RCK C-terminal" evidence="8">
    <location>
        <begin position="298"/>
        <end position="382"/>
    </location>
</feature>
<evidence type="ECO:0000313" key="9">
    <source>
        <dbReference type="EMBL" id="GJM61622.1"/>
    </source>
</evidence>
<proteinExistence type="predicted"/>
<comment type="subcellular location">
    <subcellularLocation>
        <location evidence="1">Membrane</location>
        <topology evidence="1">Multi-pass membrane protein</topology>
    </subcellularLocation>
</comment>
<name>A0AAN4VZL7_9BACT</name>
<evidence type="ECO:0000256" key="3">
    <source>
        <dbReference type="ARBA" id="ARBA00022692"/>
    </source>
</evidence>
<evidence type="ECO:0000256" key="5">
    <source>
        <dbReference type="ARBA" id="ARBA00022989"/>
    </source>
</evidence>
<dbReference type="GO" id="GO:0008324">
    <property type="term" value="F:monoatomic cation transmembrane transporter activity"/>
    <property type="evidence" value="ECO:0007669"/>
    <property type="project" value="InterPro"/>
</dbReference>
<dbReference type="GO" id="GO:0005886">
    <property type="term" value="C:plasma membrane"/>
    <property type="evidence" value="ECO:0007669"/>
    <property type="project" value="TreeGrafter"/>
</dbReference>
<dbReference type="InterPro" id="IPR051679">
    <property type="entry name" value="DASS-Related_Transporters"/>
</dbReference>
<dbReference type="PANTHER" id="PTHR43652">
    <property type="entry name" value="BASIC AMINO ACID ANTIPORTER YFCC-RELATED"/>
    <property type="match status" value="1"/>
</dbReference>
<feature type="transmembrane region" description="Helical" evidence="7">
    <location>
        <begin position="489"/>
        <end position="519"/>
    </location>
</feature>
<feature type="transmembrane region" description="Helical" evidence="7">
    <location>
        <begin position="569"/>
        <end position="589"/>
    </location>
</feature>
<dbReference type="RefSeq" id="WP_338237128.1">
    <property type="nucleotide sequence ID" value="NZ_BQKE01000001.1"/>
</dbReference>
<evidence type="ECO:0000256" key="7">
    <source>
        <dbReference type="SAM" id="Phobius"/>
    </source>
</evidence>
<dbReference type="AlphaFoldDB" id="A0AAN4VZL7"/>
<dbReference type="Proteomes" id="UP001310022">
    <property type="component" value="Unassembled WGS sequence"/>
</dbReference>